<protein>
    <submittedName>
        <fullName evidence="1">Uncharacterized protein</fullName>
    </submittedName>
</protein>
<reference evidence="1" key="1">
    <citation type="journal article" date="2015" name="Nature">
        <title>Complex archaea that bridge the gap between prokaryotes and eukaryotes.</title>
        <authorList>
            <person name="Spang A."/>
            <person name="Saw J.H."/>
            <person name="Jorgensen S.L."/>
            <person name="Zaremba-Niedzwiedzka K."/>
            <person name="Martijn J."/>
            <person name="Lind A.E."/>
            <person name="van Eijk R."/>
            <person name="Schleper C."/>
            <person name="Guy L."/>
            <person name="Ettema T.J."/>
        </authorList>
    </citation>
    <scope>NUCLEOTIDE SEQUENCE</scope>
</reference>
<proteinExistence type="predicted"/>
<gene>
    <name evidence="1" type="ORF">LCGC14_1665200</name>
</gene>
<organism evidence="1">
    <name type="scientific">marine sediment metagenome</name>
    <dbReference type="NCBI Taxonomy" id="412755"/>
    <lineage>
        <taxon>unclassified sequences</taxon>
        <taxon>metagenomes</taxon>
        <taxon>ecological metagenomes</taxon>
    </lineage>
</organism>
<comment type="caution">
    <text evidence="1">The sequence shown here is derived from an EMBL/GenBank/DDBJ whole genome shotgun (WGS) entry which is preliminary data.</text>
</comment>
<sequence length="73" mass="8502">TMLNSHEAQAYKNHAQSLEELARRGGLGPQEALWILDDEDWDTSNMLVEQAALAELEERIFSYVLNKIEREWK</sequence>
<evidence type="ECO:0000313" key="1">
    <source>
        <dbReference type="EMBL" id="KKM18495.1"/>
    </source>
</evidence>
<feature type="non-terminal residue" evidence="1">
    <location>
        <position position="1"/>
    </location>
</feature>
<dbReference type="EMBL" id="LAZR01014211">
    <property type="protein sequence ID" value="KKM18495.1"/>
    <property type="molecule type" value="Genomic_DNA"/>
</dbReference>
<name>A0A0F9KST8_9ZZZZ</name>
<dbReference type="AlphaFoldDB" id="A0A0F9KST8"/>
<accession>A0A0F9KST8</accession>